<comment type="similarity">
    <text evidence="2">Belongs to the class-V pyridoxal-phosphate-dependent aminotransferase family. NifS/IscS subfamily.</text>
</comment>
<reference evidence="10" key="2">
    <citation type="journal article" date="2021" name="PeerJ">
        <title>Extensive microbial diversity within the chicken gut microbiome revealed by metagenomics and culture.</title>
        <authorList>
            <person name="Gilroy R."/>
            <person name="Ravi A."/>
            <person name="Getino M."/>
            <person name="Pursley I."/>
            <person name="Horton D.L."/>
            <person name="Alikhan N.F."/>
            <person name="Baker D."/>
            <person name="Gharbi K."/>
            <person name="Hall N."/>
            <person name="Watson M."/>
            <person name="Adriaenssens E.M."/>
            <person name="Foster-Nyarko E."/>
            <person name="Jarju S."/>
            <person name="Secka A."/>
            <person name="Antonio M."/>
            <person name="Oren A."/>
            <person name="Chaudhuri R.R."/>
            <person name="La Ragione R."/>
            <person name="Hildebrand F."/>
            <person name="Pallen M.J."/>
        </authorList>
    </citation>
    <scope>NUCLEOTIDE SEQUENCE</scope>
    <source>
        <strain evidence="10">1370</strain>
    </source>
</reference>
<dbReference type="GO" id="GO:0031071">
    <property type="term" value="F:cysteine desulfurase activity"/>
    <property type="evidence" value="ECO:0007669"/>
    <property type="project" value="UniProtKB-EC"/>
</dbReference>
<dbReference type="Gene3D" id="1.10.260.50">
    <property type="match status" value="1"/>
</dbReference>
<dbReference type="PIRSF" id="PIRSF005572">
    <property type="entry name" value="NifS"/>
    <property type="match status" value="1"/>
</dbReference>
<keyword evidence="7" id="KW-0411">Iron-sulfur</keyword>
<dbReference type="EMBL" id="DVOL01000007">
    <property type="protein sequence ID" value="HIV10170.1"/>
    <property type="molecule type" value="Genomic_DNA"/>
</dbReference>
<dbReference type="GO" id="GO:0051536">
    <property type="term" value="F:iron-sulfur cluster binding"/>
    <property type="evidence" value="ECO:0007669"/>
    <property type="project" value="UniProtKB-KW"/>
</dbReference>
<evidence type="ECO:0000313" key="11">
    <source>
        <dbReference type="Proteomes" id="UP000823960"/>
    </source>
</evidence>
<accession>A0A9D1NNZ0</accession>
<evidence type="ECO:0000256" key="3">
    <source>
        <dbReference type="ARBA" id="ARBA00022679"/>
    </source>
</evidence>
<evidence type="ECO:0000256" key="4">
    <source>
        <dbReference type="ARBA" id="ARBA00022723"/>
    </source>
</evidence>
<dbReference type="PANTHER" id="PTHR11601">
    <property type="entry name" value="CYSTEINE DESULFURYLASE FAMILY MEMBER"/>
    <property type="match status" value="1"/>
</dbReference>
<keyword evidence="4" id="KW-0479">Metal-binding</keyword>
<gene>
    <name evidence="10" type="ORF">IAD28_00525</name>
</gene>
<evidence type="ECO:0000256" key="2">
    <source>
        <dbReference type="ARBA" id="ARBA00006490"/>
    </source>
</evidence>
<dbReference type="Proteomes" id="UP000823960">
    <property type="component" value="Unassembled WGS sequence"/>
</dbReference>
<proteinExistence type="inferred from homology"/>
<dbReference type="InterPro" id="IPR015421">
    <property type="entry name" value="PyrdxlP-dep_Trfase_major"/>
</dbReference>
<evidence type="ECO:0000256" key="5">
    <source>
        <dbReference type="ARBA" id="ARBA00022898"/>
    </source>
</evidence>
<feature type="domain" description="Aminotransferase class V" evidence="9">
    <location>
        <begin position="8"/>
        <end position="366"/>
    </location>
</feature>
<sequence>MPEEAFSYLDNASTTKVMPEAAEAAYQAMTQIYGNPSSLHSMGLAAQRLVTHSRNRLLAALGDPSGRLLFTSGATEANNTAVLGLAAKYGVRKKRVVTTTIEHPSVSMAFNRLEELGYEVVRLSPNSVGEITEDMLVSAVDSKTCLISAMLVNNETGCILPIAGAFMKIKRKYPDCITHSDLVQGFLKLPTSVKTLCLDSASVSGHKLHAPKGVGALYLKKGIRLSPLLVGGGQEQGLRSGTEAVPCIHAMGRAVELQSPTIEKRYEHALSLNEYARKSLTAVGAVILSRADASPYILSIALPGYKSETLLHSLEEDGVYVSSGSACSKGKKSAVLTELKTKGSYIDSVLRISFSGMSRQEDIDALAKGLIRCSERLARIRN</sequence>
<evidence type="ECO:0000256" key="6">
    <source>
        <dbReference type="ARBA" id="ARBA00023004"/>
    </source>
</evidence>
<evidence type="ECO:0000256" key="8">
    <source>
        <dbReference type="ARBA" id="ARBA00050776"/>
    </source>
</evidence>
<keyword evidence="6" id="KW-0408">Iron</keyword>
<protein>
    <submittedName>
        <fullName evidence="10">Cysteine desulfurase</fullName>
    </submittedName>
</protein>
<evidence type="ECO:0000313" key="10">
    <source>
        <dbReference type="EMBL" id="HIV10170.1"/>
    </source>
</evidence>
<dbReference type="GO" id="GO:0046872">
    <property type="term" value="F:metal ion binding"/>
    <property type="evidence" value="ECO:0007669"/>
    <property type="project" value="UniProtKB-KW"/>
</dbReference>
<dbReference type="AlphaFoldDB" id="A0A9D1NNZ0"/>
<comment type="catalytic activity">
    <reaction evidence="8">
        <text>(sulfur carrier)-H + L-cysteine = (sulfur carrier)-SH + L-alanine</text>
        <dbReference type="Rhea" id="RHEA:43892"/>
        <dbReference type="Rhea" id="RHEA-COMP:14737"/>
        <dbReference type="Rhea" id="RHEA-COMP:14739"/>
        <dbReference type="ChEBI" id="CHEBI:29917"/>
        <dbReference type="ChEBI" id="CHEBI:35235"/>
        <dbReference type="ChEBI" id="CHEBI:57972"/>
        <dbReference type="ChEBI" id="CHEBI:64428"/>
        <dbReference type="EC" id="2.8.1.7"/>
    </reaction>
</comment>
<keyword evidence="5" id="KW-0663">Pyridoxal phosphate</keyword>
<dbReference type="InterPro" id="IPR016454">
    <property type="entry name" value="Cysteine_dSase"/>
</dbReference>
<comment type="cofactor">
    <cofactor evidence="1">
        <name>pyridoxal 5'-phosphate</name>
        <dbReference type="ChEBI" id="CHEBI:597326"/>
    </cofactor>
</comment>
<dbReference type="PANTHER" id="PTHR11601:SF34">
    <property type="entry name" value="CYSTEINE DESULFURASE"/>
    <property type="match status" value="1"/>
</dbReference>
<dbReference type="InterPro" id="IPR000192">
    <property type="entry name" value="Aminotrans_V_dom"/>
</dbReference>
<name>A0A9D1NNZ0_9FIRM</name>
<organism evidence="10 11">
    <name type="scientific">Candidatus Faeciplasma avium</name>
    <dbReference type="NCBI Taxonomy" id="2840798"/>
    <lineage>
        <taxon>Bacteria</taxon>
        <taxon>Bacillati</taxon>
        <taxon>Bacillota</taxon>
        <taxon>Clostridia</taxon>
        <taxon>Eubacteriales</taxon>
        <taxon>Oscillospiraceae</taxon>
        <taxon>Oscillospiraceae incertae sedis</taxon>
        <taxon>Candidatus Faeciplasma</taxon>
    </lineage>
</organism>
<dbReference type="Pfam" id="PF00266">
    <property type="entry name" value="Aminotran_5"/>
    <property type="match status" value="1"/>
</dbReference>
<dbReference type="Gene3D" id="3.90.1150.10">
    <property type="entry name" value="Aspartate Aminotransferase, domain 1"/>
    <property type="match status" value="1"/>
</dbReference>
<dbReference type="InterPro" id="IPR015424">
    <property type="entry name" value="PyrdxlP-dep_Trfase"/>
</dbReference>
<dbReference type="Gene3D" id="3.40.640.10">
    <property type="entry name" value="Type I PLP-dependent aspartate aminotransferase-like (Major domain)"/>
    <property type="match status" value="1"/>
</dbReference>
<reference evidence="10" key="1">
    <citation type="submission" date="2020-10" db="EMBL/GenBank/DDBJ databases">
        <authorList>
            <person name="Gilroy R."/>
        </authorList>
    </citation>
    <scope>NUCLEOTIDE SEQUENCE</scope>
    <source>
        <strain evidence="10">1370</strain>
    </source>
</reference>
<comment type="caution">
    <text evidence="10">The sequence shown here is derived from an EMBL/GenBank/DDBJ whole genome shotgun (WGS) entry which is preliminary data.</text>
</comment>
<keyword evidence="3" id="KW-0808">Transferase</keyword>
<evidence type="ECO:0000256" key="1">
    <source>
        <dbReference type="ARBA" id="ARBA00001933"/>
    </source>
</evidence>
<evidence type="ECO:0000256" key="7">
    <source>
        <dbReference type="ARBA" id="ARBA00023014"/>
    </source>
</evidence>
<dbReference type="InterPro" id="IPR015422">
    <property type="entry name" value="PyrdxlP-dep_Trfase_small"/>
</dbReference>
<evidence type="ECO:0000259" key="9">
    <source>
        <dbReference type="Pfam" id="PF00266"/>
    </source>
</evidence>
<dbReference type="SUPFAM" id="SSF53383">
    <property type="entry name" value="PLP-dependent transferases"/>
    <property type="match status" value="1"/>
</dbReference>